<feature type="region of interest" description="Disordered" evidence="1">
    <location>
        <begin position="148"/>
        <end position="193"/>
    </location>
</feature>
<feature type="compositionally biased region" description="Polar residues" evidence="1">
    <location>
        <begin position="335"/>
        <end position="354"/>
    </location>
</feature>
<feature type="compositionally biased region" description="Basic and acidic residues" evidence="1">
    <location>
        <begin position="281"/>
        <end position="299"/>
    </location>
</feature>
<feature type="region of interest" description="Disordered" evidence="1">
    <location>
        <begin position="1"/>
        <end position="26"/>
    </location>
</feature>
<proteinExistence type="predicted"/>
<evidence type="ECO:0008006" key="4">
    <source>
        <dbReference type="Google" id="ProtNLM"/>
    </source>
</evidence>
<evidence type="ECO:0000313" key="2">
    <source>
        <dbReference type="EMBL" id="KAK4114146.1"/>
    </source>
</evidence>
<comment type="caution">
    <text evidence="2">The sequence shown here is derived from an EMBL/GenBank/DDBJ whole genome shotgun (WGS) entry which is preliminary data.</text>
</comment>
<feature type="region of interest" description="Disordered" evidence="1">
    <location>
        <begin position="468"/>
        <end position="489"/>
    </location>
</feature>
<evidence type="ECO:0000256" key="1">
    <source>
        <dbReference type="SAM" id="MobiDB-lite"/>
    </source>
</evidence>
<feature type="compositionally biased region" description="Basic and acidic residues" evidence="1">
    <location>
        <begin position="608"/>
        <end position="626"/>
    </location>
</feature>
<keyword evidence="3" id="KW-1185">Reference proteome</keyword>
<feature type="region of interest" description="Disordered" evidence="1">
    <location>
        <begin position="660"/>
        <end position="714"/>
    </location>
</feature>
<reference evidence="2" key="2">
    <citation type="submission" date="2023-05" db="EMBL/GenBank/DDBJ databases">
        <authorList>
            <consortium name="Lawrence Berkeley National Laboratory"/>
            <person name="Steindorff A."/>
            <person name="Hensen N."/>
            <person name="Bonometti L."/>
            <person name="Westerberg I."/>
            <person name="Brannstrom I.O."/>
            <person name="Guillou S."/>
            <person name="Cros-Aarteil S."/>
            <person name="Calhoun S."/>
            <person name="Haridas S."/>
            <person name="Kuo A."/>
            <person name="Mondo S."/>
            <person name="Pangilinan J."/>
            <person name="Riley R."/>
            <person name="Labutti K."/>
            <person name="Andreopoulos B."/>
            <person name="Lipzen A."/>
            <person name="Chen C."/>
            <person name="Yanf M."/>
            <person name="Daum C."/>
            <person name="Ng V."/>
            <person name="Clum A."/>
            <person name="Ohm R."/>
            <person name="Martin F."/>
            <person name="Silar P."/>
            <person name="Natvig D."/>
            <person name="Lalanne C."/>
            <person name="Gautier V."/>
            <person name="Ament-Velasquez S.L."/>
            <person name="Kruys A."/>
            <person name="Hutchinson M.I."/>
            <person name="Powell A.J."/>
            <person name="Barry K."/>
            <person name="Miller A.N."/>
            <person name="Grigoriev I.V."/>
            <person name="Debuchy R."/>
            <person name="Gladieux P."/>
            <person name="Thoren M.H."/>
            <person name="Johannesson H."/>
        </authorList>
    </citation>
    <scope>NUCLEOTIDE SEQUENCE</scope>
    <source>
        <strain evidence="2">CBS 508.74</strain>
    </source>
</reference>
<evidence type="ECO:0000313" key="3">
    <source>
        <dbReference type="Proteomes" id="UP001302812"/>
    </source>
</evidence>
<dbReference type="GO" id="GO:0030036">
    <property type="term" value="P:actin cytoskeleton organization"/>
    <property type="evidence" value="ECO:0007669"/>
    <property type="project" value="TreeGrafter"/>
</dbReference>
<organism evidence="2 3">
    <name type="scientific">Canariomyces notabilis</name>
    <dbReference type="NCBI Taxonomy" id="2074819"/>
    <lineage>
        <taxon>Eukaryota</taxon>
        <taxon>Fungi</taxon>
        <taxon>Dikarya</taxon>
        <taxon>Ascomycota</taxon>
        <taxon>Pezizomycotina</taxon>
        <taxon>Sordariomycetes</taxon>
        <taxon>Sordariomycetidae</taxon>
        <taxon>Sordariales</taxon>
        <taxon>Chaetomiaceae</taxon>
        <taxon>Canariomyces</taxon>
    </lineage>
</organism>
<dbReference type="PANTHER" id="PTHR12751">
    <property type="entry name" value="PHOSPHATASE AND ACTIN REGULATOR PHACTR"/>
    <property type="match status" value="1"/>
</dbReference>
<dbReference type="RefSeq" id="XP_064671716.1">
    <property type="nucleotide sequence ID" value="XM_064811354.1"/>
</dbReference>
<name>A0AAN6TGQ9_9PEZI</name>
<feature type="region of interest" description="Disordered" evidence="1">
    <location>
        <begin position="245"/>
        <end position="451"/>
    </location>
</feature>
<gene>
    <name evidence="2" type="ORF">N656DRAFT_706432</name>
</gene>
<dbReference type="PANTHER" id="PTHR12751:SF18">
    <property type="entry name" value="PHOSPHATASE AND ACTIN REGULATOR 1"/>
    <property type="match status" value="1"/>
</dbReference>
<feature type="compositionally biased region" description="Low complexity" evidence="1">
    <location>
        <begin position="684"/>
        <end position="701"/>
    </location>
</feature>
<sequence length="808" mass="85841">MAALVQGYPQQSGTATMLQTRPSSASGMLQTVPVQSSGSYTSGSSQRNSIHAVTAPVVYRGSSAPVQPYAFTSTPSLNMSTQGQQTRSHRTSSSPAVPTIQTLDYLQSTAVRSKYSASVSMTNLPSTGTVGQQTSASTRDDFALSGARRVTSAPRPSQPNGTVLPPSASTGPVRGQPERYRRSALRSSDPQGVISASVTTAGVNASNARNVPHHSATHQLRFLNAPPLNRPNSFVGTFSRSAIDDMALPRSQSSEEIKRTRRRSMPALDSAGFLTPPQLKQPEESIRPKSTDKDDKPAKTGDPLSVGKTNNDNRVGSSDSRSSGRSSRSSSVSNPTSANRNTNSSPPTGNSTLPTPAPDQAGAGPNYPRLVNIPPRSSSSDAASAKRTATPSPLSKPVTMDTEEESGSADAADSAIREPEKSSTPRVESPAVKQLTAINEKGGRAKSKTSRLRRAFSFGSAAEFRKAVHESDVADSHTGKLHKERNPEDAFDAEQARIAQQQEEAGIGSSIYAGNKLFSGSTDNLSISSTASSASIMIRKMGRGMKKGTRSLVGLFRPKSMLGATVTDAKQPAETQAAVSMVTAEAERERVNVNPDPHPQGGGTGFPRLERNSIDAVKDSSGETERLGSSGTDSTAARKSIVGGEKERAEVLAAVRKGILKNRSNSSSPSPRPSDSKGSAFDLPSVPAVTDSPSSSAPSTPNEESQGHRRAGTVAIGSEDYFVSALRLRQDTKSAPGTPRGSMKRNATFSPRIVFFETWPSQEYDRRGDIATCNRLTPMLAQQIKEELNSFKMEMEVHENSKIYTHFF</sequence>
<dbReference type="EMBL" id="MU853337">
    <property type="protein sequence ID" value="KAK4114146.1"/>
    <property type="molecule type" value="Genomic_DNA"/>
</dbReference>
<dbReference type="GO" id="GO:0003779">
    <property type="term" value="F:actin binding"/>
    <property type="evidence" value="ECO:0007669"/>
    <property type="project" value="TreeGrafter"/>
</dbReference>
<protein>
    <recommendedName>
        <fullName evidence="4">Protein BNI4</fullName>
    </recommendedName>
</protein>
<reference evidence="2" key="1">
    <citation type="journal article" date="2023" name="Mol. Phylogenet. Evol.">
        <title>Genome-scale phylogeny and comparative genomics of the fungal order Sordariales.</title>
        <authorList>
            <person name="Hensen N."/>
            <person name="Bonometti L."/>
            <person name="Westerberg I."/>
            <person name="Brannstrom I.O."/>
            <person name="Guillou S."/>
            <person name="Cros-Aarteil S."/>
            <person name="Calhoun S."/>
            <person name="Haridas S."/>
            <person name="Kuo A."/>
            <person name="Mondo S."/>
            <person name="Pangilinan J."/>
            <person name="Riley R."/>
            <person name="LaButti K."/>
            <person name="Andreopoulos B."/>
            <person name="Lipzen A."/>
            <person name="Chen C."/>
            <person name="Yan M."/>
            <person name="Daum C."/>
            <person name="Ng V."/>
            <person name="Clum A."/>
            <person name="Steindorff A."/>
            <person name="Ohm R.A."/>
            <person name="Martin F."/>
            <person name="Silar P."/>
            <person name="Natvig D.O."/>
            <person name="Lalanne C."/>
            <person name="Gautier V."/>
            <person name="Ament-Velasquez S.L."/>
            <person name="Kruys A."/>
            <person name="Hutchinson M.I."/>
            <person name="Powell A.J."/>
            <person name="Barry K."/>
            <person name="Miller A.N."/>
            <person name="Grigoriev I.V."/>
            <person name="Debuchy R."/>
            <person name="Gladieux P."/>
            <person name="Hiltunen Thoren M."/>
            <person name="Johannesson H."/>
        </authorList>
    </citation>
    <scope>NUCLEOTIDE SEQUENCE</scope>
    <source>
        <strain evidence="2">CBS 508.74</strain>
    </source>
</reference>
<feature type="compositionally biased region" description="Basic and acidic residues" evidence="1">
    <location>
        <begin position="468"/>
        <end position="478"/>
    </location>
</feature>
<feature type="compositionally biased region" description="Polar residues" evidence="1">
    <location>
        <begin position="8"/>
        <end position="26"/>
    </location>
</feature>
<dbReference type="Proteomes" id="UP001302812">
    <property type="component" value="Unassembled WGS sequence"/>
</dbReference>
<dbReference type="GeneID" id="89935479"/>
<dbReference type="AlphaFoldDB" id="A0AAN6TGQ9"/>
<accession>A0AAN6TGQ9</accession>
<feature type="compositionally biased region" description="Low complexity" evidence="1">
    <location>
        <begin position="310"/>
        <end position="334"/>
    </location>
</feature>
<feature type="region of interest" description="Disordered" evidence="1">
    <location>
        <begin position="583"/>
        <end position="647"/>
    </location>
</feature>
<feature type="compositionally biased region" description="Polar residues" evidence="1">
    <location>
        <begin position="627"/>
        <end position="637"/>
    </location>
</feature>
<feature type="region of interest" description="Disordered" evidence="1">
    <location>
        <begin position="73"/>
        <end position="96"/>
    </location>
</feature>